<evidence type="ECO:0000313" key="1">
    <source>
        <dbReference type="EMBL" id="KAH6931336.1"/>
    </source>
</evidence>
<organism evidence="1 2">
    <name type="scientific">Hyalomma asiaticum</name>
    <name type="common">Tick</name>
    <dbReference type="NCBI Taxonomy" id="266040"/>
    <lineage>
        <taxon>Eukaryota</taxon>
        <taxon>Metazoa</taxon>
        <taxon>Ecdysozoa</taxon>
        <taxon>Arthropoda</taxon>
        <taxon>Chelicerata</taxon>
        <taxon>Arachnida</taxon>
        <taxon>Acari</taxon>
        <taxon>Parasitiformes</taxon>
        <taxon>Ixodida</taxon>
        <taxon>Ixodoidea</taxon>
        <taxon>Ixodidae</taxon>
        <taxon>Hyalomminae</taxon>
        <taxon>Hyalomma</taxon>
    </lineage>
</organism>
<accession>A0ACB7S8Q8</accession>
<evidence type="ECO:0000313" key="2">
    <source>
        <dbReference type="Proteomes" id="UP000821845"/>
    </source>
</evidence>
<gene>
    <name evidence="1" type="ORF">HPB50_023559</name>
</gene>
<sequence>MDARTDREGADPLDCRSTGNPARGGNILSASDVERTSAKGGHACQGPDRSPDRIVGCFSSRVASGGPDRDGTAGDIDDNEACCAGSRRSPRFERKVDEAANKKKGTGGP</sequence>
<dbReference type="EMBL" id="CM023485">
    <property type="protein sequence ID" value="KAH6931336.1"/>
    <property type="molecule type" value="Genomic_DNA"/>
</dbReference>
<keyword evidence="2" id="KW-1185">Reference proteome</keyword>
<proteinExistence type="predicted"/>
<name>A0ACB7S8Q8_HYAAI</name>
<protein>
    <submittedName>
        <fullName evidence="1">Uncharacterized protein</fullName>
    </submittedName>
</protein>
<reference evidence="1" key="1">
    <citation type="submission" date="2020-05" db="EMBL/GenBank/DDBJ databases">
        <title>Large-scale comparative analyses of tick genomes elucidate their genetic diversity and vector capacities.</title>
        <authorList>
            <person name="Jia N."/>
            <person name="Wang J."/>
            <person name="Shi W."/>
            <person name="Du L."/>
            <person name="Sun Y."/>
            <person name="Zhan W."/>
            <person name="Jiang J."/>
            <person name="Wang Q."/>
            <person name="Zhang B."/>
            <person name="Ji P."/>
            <person name="Sakyi L.B."/>
            <person name="Cui X."/>
            <person name="Yuan T."/>
            <person name="Jiang B."/>
            <person name="Yang W."/>
            <person name="Lam T.T.-Y."/>
            <person name="Chang Q."/>
            <person name="Ding S."/>
            <person name="Wang X."/>
            <person name="Zhu J."/>
            <person name="Ruan X."/>
            <person name="Zhao L."/>
            <person name="Wei J."/>
            <person name="Que T."/>
            <person name="Du C."/>
            <person name="Cheng J."/>
            <person name="Dai P."/>
            <person name="Han X."/>
            <person name="Huang E."/>
            <person name="Gao Y."/>
            <person name="Liu J."/>
            <person name="Shao H."/>
            <person name="Ye R."/>
            <person name="Li L."/>
            <person name="Wei W."/>
            <person name="Wang X."/>
            <person name="Wang C."/>
            <person name="Yang T."/>
            <person name="Huo Q."/>
            <person name="Li W."/>
            <person name="Guo W."/>
            <person name="Chen H."/>
            <person name="Zhou L."/>
            <person name="Ni X."/>
            <person name="Tian J."/>
            <person name="Zhou Y."/>
            <person name="Sheng Y."/>
            <person name="Liu T."/>
            <person name="Pan Y."/>
            <person name="Xia L."/>
            <person name="Li J."/>
            <person name="Zhao F."/>
            <person name="Cao W."/>
        </authorList>
    </citation>
    <scope>NUCLEOTIDE SEQUENCE</scope>
    <source>
        <strain evidence="1">Hyas-2018</strain>
    </source>
</reference>
<comment type="caution">
    <text evidence="1">The sequence shown here is derived from an EMBL/GenBank/DDBJ whole genome shotgun (WGS) entry which is preliminary data.</text>
</comment>
<dbReference type="Proteomes" id="UP000821845">
    <property type="component" value="Chromosome 5"/>
</dbReference>